<dbReference type="PANTHER" id="PTHR43308:SF1">
    <property type="entry name" value="OUTER MEMBRANE PROTEIN ALPHA"/>
    <property type="match status" value="1"/>
</dbReference>
<dbReference type="Proteomes" id="UP001232493">
    <property type="component" value="Chromosome"/>
</dbReference>
<reference evidence="4 5" key="1">
    <citation type="submission" date="2021-02" db="EMBL/GenBank/DDBJ databases">
        <title>Characterization of Marinitoga sp. nov. str. BP5-C20A.</title>
        <authorList>
            <person name="Erauso G."/>
            <person name="Postec A."/>
        </authorList>
    </citation>
    <scope>NUCLEOTIDE SEQUENCE [LARGE SCALE GENOMIC DNA]</scope>
    <source>
        <strain evidence="4 5">BP5-C20A</strain>
    </source>
</reference>
<keyword evidence="2" id="KW-1133">Transmembrane helix</keyword>
<keyword evidence="1" id="KW-0175">Coiled coil</keyword>
<evidence type="ECO:0000259" key="3">
    <source>
        <dbReference type="PROSITE" id="PS51272"/>
    </source>
</evidence>
<dbReference type="PANTHER" id="PTHR43308">
    <property type="entry name" value="OUTER MEMBRANE PROTEIN ALPHA-RELATED"/>
    <property type="match status" value="1"/>
</dbReference>
<dbReference type="EMBL" id="CP069362">
    <property type="protein sequence ID" value="WGS64148.1"/>
    <property type="molecule type" value="Genomic_DNA"/>
</dbReference>
<evidence type="ECO:0000256" key="2">
    <source>
        <dbReference type="SAM" id="Phobius"/>
    </source>
</evidence>
<accession>A0ABY8PNN9</accession>
<dbReference type="Pfam" id="PF00395">
    <property type="entry name" value="SLH"/>
    <property type="match status" value="1"/>
</dbReference>
<dbReference type="PROSITE" id="PS51272">
    <property type="entry name" value="SLH"/>
    <property type="match status" value="1"/>
</dbReference>
<name>A0ABY8PNN9_9BACT</name>
<protein>
    <submittedName>
        <fullName evidence="4">S-layer homology domain-containing protein</fullName>
    </submittedName>
</protein>
<dbReference type="RefSeq" id="WP_280997559.1">
    <property type="nucleotide sequence ID" value="NZ_CP069362.1"/>
</dbReference>
<evidence type="ECO:0000313" key="4">
    <source>
        <dbReference type="EMBL" id="WGS64148.1"/>
    </source>
</evidence>
<keyword evidence="2" id="KW-0472">Membrane</keyword>
<gene>
    <name evidence="4" type="ORF">JRV97_07130</name>
</gene>
<evidence type="ECO:0000313" key="5">
    <source>
        <dbReference type="Proteomes" id="UP001232493"/>
    </source>
</evidence>
<sequence>MRKTLLVLALVLFGVLSFAFKDVPEDHWAYEYIMDLANRGILPMEDNFNPDVVLTKAEIAVLLSDTLTYVENDPVLAKAEDIKRVETVMKMFEQKLASVESKAMEDNKALSVKLGAVESAVTANQNVLISLTKKVNALENDLSTLKANSSRNYLELKYTVLDLSDKLNSLPKLKDDVSVNIENIDGLWEELDTVKSDLDYVAGQNAKEHNEIKALIAKKADAAAVDNLSKDLKKANDELATLKKVAYKAYNNADMVSEDMLDLQDQLDNLSSQLSNVPGDLLKVQYLANDLSDRVTNVEGKVAANEEKVNKANMLAIMGIALAGVAMVIPFVVK</sequence>
<dbReference type="InterPro" id="IPR001119">
    <property type="entry name" value="SLH_dom"/>
</dbReference>
<feature type="transmembrane region" description="Helical" evidence="2">
    <location>
        <begin position="314"/>
        <end position="333"/>
    </location>
</feature>
<dbReference type="Gene3D" id="1.10.287.1490">
    <property type="match status" value="1"/>
</dbReference>
<keyword evidence="2" id="KW-0812">Transmembrane</keyword>
<organism evidence="4 5">
    <name type="scientific">Marinitoga aeolica</name>
    <dbReference type="NCBI Taxonomy" id="2809031"/>
    <lineage>
        <taxon>Bacteria</taxon>
        <taxon>Thermotogati</taxon>
        <taxon>Thermotogota</taxon>
        <taxon>Thermotogae</taxon>
        <taxon>Petrotogales</taxon>
        <taxon>Petrotogaceae</taxon>
        <taxon>Marinitoga</taxon>
    </lineage>
</organism>
<dbReference type="InterPro" id="IPR051465">
    <property type="entry name" value="Cell_Envelope_Struct_Comp"/>
</dbReference>
<proteinExistence type="predicted"/>
<feature type="coiled-coil region" evidence="1">
    <location>
        <begin position="218"/>
        <end position="273"/>
    </location>
</feature>
<keyword evidence="5" id="KW-1185">Reference proteome</keyword>
<evidence type="ECO:0000256" key="1">
    <source>
        <dbReference type="SAM" id="Coils"/>
    </source>
</evidence>
<feature type="domain" description="SLH" evidence="3">
    <location>
        <begin position="16"/>
        <end position="77"/>
    </location>
</feature>